<evidence type="ECO:0000256" key="1">
    <source>
        <dbReference type="SAM" id="MobiDB-lite"/>
    </source>
</evidence>
<evidence type="ECO:0000313" key="4">
    <source>
        <dbReference type="Proteomes" id="UP000321769"/>
    </source>
</evidence>
<keyword evidence="2" id="KW-1133">Transmembrane helix</keyword>
<dbReference type="Pfam" id="PF11241">
    <property type="entry name" value="DUF3043"/>
    <property type="match status" value="1"/>
</dbReference>
<sequence>MNDAAEPTPQRKGGPTRSRKEAEAARKAQMKRPLTRKEQAERERRRRAAARDKQREALMGGGSTADLPARDRGPAKALARDVVDRRRTVAEFMLPILVLILVMSFFPALSSVVFTLWTVTIFATIIDEVWLLISLKRELKKRFTKSESRGALLYAVLRSTQIRRMRLPKPAIAVGQPLPEHY</sequence>
<evidence type="ECO:0008006" key="5">
    <source>
        <dbReference type="Google" id="ProtNLM"/>
    </source>
</evidence>
<dbReference type="InterPro" id="IPR021403">
    <property type="entry name" value="DUF3043"/>
</dbReference>
<dbReference type="OrthoDB" id="5194448at2"/>
<keyword evidence="4" id="KW-1185">Reference proteome</keyword>
<accession>A0A512HQK7</accession>
<evidence type="ECO:0000313" key="3">
    <source>
        <dbReference type="EMBL" id="GEO87729.1"/>
    </source>
</evidence>
<keyword evidence="2" id="KW-0812">Transmembrane</keyword>
<feature type="compositionally biased region" description="Basic and acidic residues" evidence="1">
    <location>
        <begin position="35"/>
        <end position="56"/>
    </location>
</feature>
<proteinExistence type="predicted"/>
<feature type="region of interest" description="Disordered" evidence="1">
    <location>
        <begin position="1"/>
        <end position="72"/>
    </location>
</feature>
<protein>
    <recommendedName>
        <fullName evidence="5">DUF3043 domain-containing protein</fullName>
    </recommendedName>
</protein>
<dbReference type="EMBL" id="BJZQ01000001">
    <property type="protein sequence ID" value="GEO87729.1"/>
    <property type="molecule type" value="Genomic_DNA"/>
</dbReference>
<dbReference type="AlphaFoldDB" id="A0A512HQK7"/>
<feature type="transmembrane region" description="Helical" evidence="2">
    <location>
        <begin position="114"/>
        <end position="135"/>
    </location>
</feature>
<organism evidence="3 4">
    <name type="scientific">Aeromicrobium flavum</name>
    <dbReference type="NCBI Taxonomy" id="416568"/>
    <lineage>
        <taxon>Bacteria</taxon>
        <taxon>Bacillati</taxon>
        <taxon>Actinomycetota</taxon>
        <taxon>Actinomycetes</taxon>
        <taxon>Propionibacteriales</taxon>
        <taxon>Nocardioidaceae</taxon>
        <taxon>Aeromicrobium</taxon>
    </lineage>
</organism>
<dbReference type="Proteomes" id="UP000321769">
    <property type="component" value="Unassembled WGS sequence"/>
</dbReference>
<keyword evidence="2" id="KW-0472">Membrane</keyword>
<feature type="transmembrane region" description="Helical" evidence="2">
    <location>
        <begin position="89"/>
        <end position="108"/>
    </location>
</feature>
<reference evidence="3 4" key="1">
    <citation type="submission" date="2019-07" db="EMBL/GenBank/DDBJ databases">
        <title>Whole genome shotgun sequence of Aeromicrobium flavum NBRC 107625.</title>
        <authorList>
            <person name="Hosoyama A."/>
            <person name="Uohara A."/>
            <person name="Ohji S."/>
            <person name="Ichikawa N."/>
        </authorList>
    </citation>
    <scope>NUCLEOTIDE SEQUENCE [LARGE SCALE GENOMIC DNA]</scope>
    <source>
        <strain evidence="3 4">NBRC 107625</strain>
    </source>
</reference>
<name>A0A512HQK7_9ACTN</name>
<comment type="caution">
    <text evidence="3">The sequence shown here is derived from an EMBL/GenBank/DDBJ whole genome shotgun (WGS) entry which is preliminary data.</text>
</comment>
<evidence type="ECO:0000256" key="2">
    <source>
        <dbReference type="SAM" id="Phobius"/>
    </source>
</evidence>
<dbReference type="RefSeq" id="WP_146825093.1">
    <property type="nucleotide sequence ID" value="NZ_BAAAYQ010000001.1"/>
</dbReference>
<gene>
    <name evidence="3" type="ORF">AFL01nite_00560</name>
</gene>